<gene>
    <name evidence="2" type="ORF">UBRO2_01098</name>
    <name evidence="1" type="ORF">UBRO_14480</name>
</gene>
<evidence type="ECO:0000313" key="3">
    <source>
        <dbReference type="Proteomes" id="UP000179920"/>
    </source>
</evidence>
<organism evidence="1 3">
    <name type="scientific">Ustilago bromivora</name>
    <dbReference type="NCBI Taxonomy" id="307758"/>
    <lineage>
        <taxon>Eukaryota</taxon>
        <taxon>Fungi</taxon>
        <taxon>Dikarya</taxon>
        <taxon>Basidiomycota</taxon>
        <taxon>Ustilaginomycotina</taxon>
        <taxon>Ustilaginomycetes</taxon>
        <taxon>Ustilaginales</taxon>
        <taxon>Ustilaginaceae</taxon>
        <taxon>Ustilago</taxon>
    </lineage>
</organism>
<protein>
    <submittedName>
        <fullName evidence="1">Uncharacterized protein</fullName>
    </submittedName>
</protein>
<reference evidence="3" key="2">
    <citation type="submission" date="2016-04" db="EMBL/GenBank/DDBJ databases">
        <authorList>
            <person name="Guldener U."/>
            <person name="Guldener U."/>
        </authorList>
    </citation>
    <scope>NUCLEOTIDE SEQUENCE [LARGE SCALE GENOMIC DNA]</scope>
    <source>
        <strain evidence="3">UB2112</strain>
    </source>
</reference>
<evidence type="ECO:0000313" key="4">
    <source>
        <dbReference type="Proteomes" id="UP000658997"/>
    </source>
</evidence>
<dbReference type="Proteomes" id="UP000658997">
    <property type="component" value="Unassembled WGS sequence"/>
</dbReference>
<reference evidence="1" key="1">
    <citation type="submission" date="2016-04" db="EMBL/GenBank/DDBJ databases">
        <authorList>
            <person name="Evans L.H."/>
            <person name="Alamgir A."/>
            <person name="Owens N."/>
            <person name="Weber N.D."/>
            <person name="Virtaneva K."/>
            <person name="Barbian K."/>
            <person name="Babar A."/>
            <person name="Rosenke K."/>
        </authorList>
    </citation>
    <scope>NUCLEOTIDE SEQUENCE</scope>
    <source>
        <strain evidence="1">UB2112</strain>
    </source>
</reference>
<reference evidence="2" key="3">
    <citation type="submission" date="2018-08" db="EMBL/GenBank/DDBJ databases">
        <authorList>
            <person name="Guldener U."/>
        </authorList>
    </citation>
    <scope>NUCLEOTIDE SEQUENCE</scope>
    <source>
        <strain evidence="2">UB2</strain>
    </source>
</reference>
<sequence>MKELLKKRRRVRLYTLEPRALVQRLPKVDGIEVAKSVGGPLDRDLITIMTYGYSSFFVIGGNGKVRYFDRKPESNSYTWTDKVEPKVLEAVKAAHGAPEQTVPTLARQVGPAEDAAVASSRSLSRKLTEGVKSVLERVTSTLTSSRAR</sequence>
<accession>A0A1K0G9K1</accession>
<dbReference type="Proteomes" id="UP000179920">
    <property type="component" value="Chromosome XIV"/>
</dbReference>
<keyword evidence="4" id="KW-1185">Reference proteome</keyword>
<proteinExistence type="predicted"/>
<name>A0A1K0G9K1_9BASI</name>
<dbReference type="EMBL" id="ULHB01000013">
    <property type="protein sequence ID" value="SYW75943.1"/>
    <property type="molecule type" value="Genomic_DNA"/>
</dbReference>
<evidence type="ECO:0000313" key="1">
    <source>
        <dbReference type="EMBL" id="SAM84461.1"/>
    </source>
</evidence>
<evidence type="ECO:0000313" key="2">
    <source>
        <dbReference type="EMBL" id="SYW75943.1"/>
    </source>
</evidence>
<dbReference type="OrthoDB" id="10304393at2759"/>
<dbReference type="AlphaFoldDB" id="A0A1K0G9K1"/>
<dbReference type="EMBL" id="LT558130">
    <property type="protein sequence ID" value="SAM84461.1"/>
    <property type="molecule type" value="Genomic_DNA"/>
</dbReference>